<evidence type="ECO:0000313" key="2">
    <source>
        <dbReference type="Proteomes" id="UP000231293"/>
    </source>
</evidence>
<evidence type="ECO:0000313" key="1">
    <source>
        <dbReference type="EMBL" id="PIT13389.1"/>
    </source>
</evidence>
<dbReference type="RefSeq" id="WP_100113996.1">
    <property type="nucleotide sequence ID" value="NZ_MDVB01000102.1"/>
</dbReference>
<name>A0A2N9WS66_9NEIS</name>
<accession>A0A2N9WS66</accession>
<protein>
    <submittedName>
        <fullName evidence="1">Uncharacterized protein</fullName>
    </submittedName>
</protein>
<dbReference type="Proteomes" id="UP000231293">
    <property type="component" value="Unassembled WGS sequence"/>
</dbReference>
<proteinExistence type="predicted"/>
<comment type="caution">
    <text evidence="1">The sequence shown here is derived from an EMBL/GenBank/DDBJ whole genome shotgun (WGS) entry which is preliminary data.</text>
</comment>
<dbReference type="EMBL" id="MDVB01000102">
    <property type="protein sequence ID" value="PIT13389.1"/>
    <property type="molecule type" value="Genomic_DNA"/>
</dbReference>
<gene>
    <name evidence="1" type="ORF">BGI32_09225</name>
</gene>
<organism evidence="1 2">
    <name type="scientific">Snodgrassella alvi</name>
    <dbReference type="NCBI Taxonomy" id="1196083"/>
    <lineage>
        <taxon>Bacteria</taxon>
        <taxon>Pseudomonadati</taxon>
        <taxon>Pseudomonadota</taxon>
        <taxon>Betaproteobacteria</taxon>
        <taxon>Neisseriales</taxon>
        <taxon>Neisseriaceae</taxon>
        <taxon>Snodgrassella</taxon>
    </lineage>
</organism>
<dbReference type="AlphaFoldDB" id="A0A2N9WS66"/>
<sequence>MLFSVFFSDSSDEWLANDVVVQSAVMVLSIMKTGSGIGGSGGYQVRYDYTRLMQVVQIMYGRD</sequence>
<reference evidence="1 2" key="1">
    <citation type="journal article" date="2017" name="MBio">
        <title>Type VI secretion-mediated competition in the bee gut microbiome.</title>
        <authorList>
            <person name="Steele M.I."/>
            <person name="Kwong W.K."/>
            <person name="Powell J.E."/>
            <person name="Whiteley M."/>
            <person name="Moran N.A."/>
        </authorList>
    </citation>
    <scope>NUCLEOTIDE SEQUENCE [LARGE SCALE GENOMIC DNA]</scope>
    <source>
        <strain evidence="1 2">App2-2</strain>
    </source>
</reference>